<organism evidence="2 3">
    <name type="scientific">Zea mays</name>
    <name type="common">Maize</name>
    <dbReference type="NCBI Taxonomy" id="4577"/>
    <lineage>
        <taxon>Eukaryota</taxon>
        <taxon>Viridiplantae</taxon>
        <taxon>Streptophyta</taxon>
        <taxon>Embryophyta</taxon>
        <taxon>Tracheophyta</taxon>
        <taxon>Spermatophyta</taxon>
        <taxon>Magnoliopsida</taxon>
        <taxon>Liliopsida</taxon>
        <taxon>Poales</taxon>
        <taxon>Poaceae</taxon>
        <taxon>PACMAD clade</taxon>
        <taxon>Panicoideae</taxon>
        <taxon>Andropogonodae</taxon>
        <taxon>Andropogoneae</taxon>
        <taxon>Tripsacinae</taxon>
        <taxon>Zea</taxon>
    </lineage>
</organism>
<comment type="caution">
    <text evidence="2">The sequence shown here is derived from an EMBL/GenBank/DDBJ whole genome shotgun (WGS) entry which is preliminary data.</text>
</comment>
<evidence type="ECO:0000313" key="3">
    <source>
        <dbReference type="Proteomes" id="UP000251960"/>
    </source>
</evidence>
<gene>
    <name evidence="2" type="ORF">Zm00014a_014904</name>
</gene>
<name>A0A3L6DNW0_MAIZE</name>
<dbReference type="Proteomes" id="UP000251960">
    <property type="component" value="Chromosome 8"/>
</dbReference>
<reference evidence="2 3" key="1">
    <citation type="journal article" date="2018" name="Nat. Genet.">
        <title>Extensive intraspecific gene order and gene structural variations between Mo17 and other maize genomes.</title>
        <authorList>
            <person name="Sun S."/>
            <person name="Zhou Y."/>
            <person name="Chen J."/>
            <person name="Shi J."/>
            <person name="Zhao H."/>
            <person name="Zhao H."/>
            <person name="Song W."/>
            <person name="Zhang M."/>
            <person name="Cui Y."/>
            <person name="Dong X."/>
            <person name="Liu H."/>
            <person name="Ma X."/>
            <person name="Jiao Y."/>
            <person name="Wang B."/>
            <person name="Wei X."/>
            <person name="Stein J.C."/>
            <person name="Glaubitz J.C."/>
            <person name="Lu F."/>
            <person name="Yu G."/>
            <person name="Liang C."/>
            <person name="Fengler K."/>
            <person name="Li B."/>
            <person name="Rafalski A."/>
            <person name="Schnable P.S."/>
            <person name="Ware D.H."/>
            <person name="Buckler E.S."/>
            <person name="Lai J."/>
        </authorList>
    </citation>
    <scope>NUCLEOTIDE SEQUENCE [LARGE SCALE GENOMIC DNA]</scope>
    <source>
        <strain evidence="3">cv. Missouri 17</strain>
        <tissue evidence="2">Seedling</tissue>
    </source>
</reference>
<evidence type="ECO:0000256" key="1">
    <source>
        <dbReference type="SAM" id="MobiDB-lite"/>
    </source>
</evidence>
<dbReference type="AlphaFoldDB" id="A0A3L6DNW0"/>
<evidence type="ECO:0000313" key="2">
    <source>
        <dbReference type="EMBL" id="PWZ10360.1"/>
    </source>
</evidence>
<dbReference type="EMBL" id="NCVQ01000009">
    <property type="protein sequence ID" value="PWZ10360.1"/>
    <property type="molecule type" value="Genomic_DNA"/>
</dbReference>
<feature type="region of interest" description="Disordered" evidence="1">
    <location>
        <begin position="1"/>
        <end position="48"/>
    </location>
</feature>
<proteinExistence type="predicted"/>
<accession>A0A3L6DNW0</accession>
<protein>
    <submittedName>
        <fullName evidence="2">Uncharacterized protein</fullName>
    </submittedName>
</protein>
<sequence length="77" mass="8491">MAHLPPHGGQTHDESPSAAAPWPVSCTSCIRAPNSKPNRATRSRDQYKTMGKVLTSDDDMMKPYHGMVQLAVISQLW</sequence>